<protein>
    <submittedName>
        <fullName evidence="3">Putative lipoprotein</fullName>
    </submittedName>
</protein>
<dbReference type="OrthoDB" id="8913515at2"/>
<evidence type="ECO:0000313" key="2">
    <source>
        <dbReference type="EMBL" id="KAB0637247.1"/>
    </source>
</evidence>
<dbReference type="PROSITE" id="PS51257">
    <property type="entry name" value="PROKAR_LIPOPROTEIN"/>
    <property type="match status" value="1"/>
</dbReference>
<accession>A0A6H9T754</accession>
<organism evidence="2 4">
    <name type="scientific">Burkholderia latens</name>
    <dbReference type="NCBI Taxonomy" id="488446"/>
    <lineage>
        <taxon>Bacteria</taxon>
        <taxon>Pseudomonadati</taxon>
        <taxon>Pseudomonadota</taxon>
        <taxon>Betaproteobacteria</taxon>
        <taxon>Burkholderiales</taxon>
        <taxon>Burkholderiaceae</taxon>
        <taxon>Burkholderia</taxon>
        <taxon>Burkholderia cepacia complex</taxon>
    </lineage>
</organism>
<gene>
    <name evidence="3" type="ORF">BLA24064_01272</name>
    <name evidence="2" type="ORF">F7R21_21750</name>
</gene>
<feature type="chain" id="PRO_5044632957" evidence="1">
    <location>
        <begin position="25"/>
        <end position="103"/>
    </location>
</feature>
<keyword evidence="1" id="KW-0732">Signal</keyword>
<proteinExistence type="predicted"/>
<evidence type="ECO:0000313" key="4">
    <source>
        <dbReference type="Proteomes" id="UP000430232"/>
    </source>
</evidence>
<dbReference type="EMBL" id="CABVPL010000006">
    <property type="protein sequence ID" value="VWB30206.1"/>
    <property type="molecule type" value="Genomic_DNA"/>
</dbReference>
<name>A0A6H9T754_9BURK</name>
<dbReference type="Proteomes" id="UP000430232">
    <property type="component" value="Unassembled WGS sequence"/>
</dbReference>
<dbReference type="EMBL" id="VZOJ01000066">
    <property type="protein sequence ID" value="KAB0637247.1"/>
    <property type="molecule type" value="Genomic_DNA"/>
</dbReference>
<feature type="signal peptide" evidence="1">
    <location>
        <begin position="1"/>
        <end position="24"/>
    </location>
</feature>
<dbReference type="RefSeq" id="WP_151066179.1">
    <property type="nucleotide sequence ID" value="NZ_CABVPL010000006.1"/>
</dbReference>
<sequence>MKSFTPSMSIAATIAVALALGACATQPPSPLPPDVAGRDTQTAHATASMVGGDRDAHGCIGSAGYAWCEQTQQCERPWELAKQKGFQNSAQAYEQFCRNNLAK</sequence>
<evidence type="ECO:0000256" key="1">
    <source>
        <dbReference type="SAM" id="SignalP"/>
    </source>
</evidence>
<keyword evidence="4" id="KW-1185">Reference proteome</keyword>
<keyword evidence="3" id="KW-0449">Lipoprotein</keyword>
<reference evidence="3 5" key="2">
    <citation type="submission" date="2019-09" db="EMBL/GenBank/DDBJ databases">
        <authorList>
            <person name="Depoorter E."/>
        </authorList>
    </citation>
    <scope>NUCLEOTIDE SEQUENCE [LARGE SCALE GENOMIC DNA]</scope>
    <source>
        <strain evidence="3">LMG 24064</strain>
    </source>
</reference>
<evidence type="ECO:0000313" key="3">
    <source>
        <dbReference type="EMBL" id="VWB30206.1"/>
    </source>
</evidence>
<evidence type="ECO:0000313" key="5">
    <source>
        <dbReference type="Proteomes" id="UP000494222"/>
    </source>
</evidence>
<dbReference type="Proteomes" id="UP000494222">
    <property type="component" value="Unassembled WGS sequence"/>
</dbReference>
<reference evidence="2 4" key="1">
    <citation type="submission" date="2019-09" db="EMBL/GenBank/DDBJ databases">
        <title>Draft genome sequences of 48 bacterial type strains from the CCUG.</title>
        <authorList>
            <person name="Tunovic T."/>
            <person name="Pineiro-Iglesias B."/>
            <person name="Unosson C."/>
            <person name="Inganas E."/>
            <person name="Ohlen M."/>
            <person name="Cardew S."/>
            <person name="Jensie-Markopoulos S."/>
            <person name="Salva-Serra F."/>
            <person name="Jaen-Luchoro D."/>
            <person name="Karlsson R."/>
            <person name="Svensson-Stadler L."/>
            <person name="Chun J."/>
            <person name="Moore E."/>
        </authorList>
    </citation>
    <scope>NUCLEOTIDE SEQUENCE [LARGE SCALE GENOMIC DNA]</scope>
    <source>
        <strain evidence="2 4">CCUG 54555</strain>
    </source>
</reference>
<dbReference type="GeneID" id="99788536"/>
<dbReference type="AlphaFoldDB" id="A0A6H9T754"/>